<name>A0AAV9HRG4_9PEZI</name>
<reference evidence="1" key="1">
    <citation type="journal article" date="2023" name="Mol. Phylogenet. Evol.">
        <title>Genome-scale phylogeny and comparative genomics of the fungal order Sordariales.</title>
        <authorList>
            <person name="Hensen N."/>
            <person name="Bonometti L."/>
            <person name="Westerberg I."/>
            <person name="Brannstrom I.O."/>
            <person name="Guillou S."/>
            <person name="Cros-Aarteil S."/>
            <person name="Calhoun S."/>
            <person name="Haridas S."/>
            <person name="Kuo A."/>
            <person name="Mondo S."/>
            <person name="Pangilinan J."/>
            <person name="Riley R."/>
            <person name="LaButti K."/>
            <person name="Andreopoulos B."/>
            <person name="Lipzen A."/>
            <person name="Chen C."/>
            <person name="Yan M."/>
            <person name="Daum C."/>
            <person name="Ng V."/>
            <person name="Clum A."/>
            <person name="Steindorff A."/>
            <person name="Ohm R.A."/>
            <person name="Martin F."/>
            <person name="Silar P."/>
            <person name="Natvig D.O."/>
            <person name="Lalanne C."/>
            <person name="Gautier V."/>
            <person name="Ament-Velasquez S.L."/>
            <person name="Kruys A."/>
            <person name="Hutchinson M.I."/>
            <person name="Powell A.J."/>
            <person name="Barry K."/>
            <person name="Miller A.N."/>
            <person name="Grigoriev I.V."/>
            <person name="Debuchy R."/>
            <person name="Gladieux P."/>
            <person name="Hiltunen Thoren M."/>
            <person name="Johannesson H."/>
        </authorList>
    </citation>
    <scope>NUCLEOTIDE SEQUENCE</scope>
    <source>
        <strain evidence="1">PSN324</strain>
    </source>
</reference>
<dbReference type="EMBL" id="MU864961">
    <property type="protein sequence ID" value="KAK4463339.1"/>
    <property type="molecule type" value="Genomic_DNA"/>
</dbReference>
<dbReference type="AlphaFoldDB" id="A0AAV9HRG4"/>
<evidence type="ECO:0000313" key="2">
    <source>
        <dbReference type="Proteomes" id="UP001321749"/>
    </source>
</evidence>
<dbReference type="Proteomes" id="UP001321749">
    <property type="component" value="Unassembled WGS sequence"/>
</dbReference>
<reference evidence="1" key="2">
    <citation type="submission" date="2023-06" db="EMBL/GenBank/DDBJ databases">
        <authorList>
            <consortium name="Lawrence Berkeley National Laboratory"/>
            <person name="Mondo S.J."/>
            <person name="Hensen N."/>
            <person name="Bonometti L."/>
            <person name="Westerberg I."/>
            <person name="Brannstrom I.O."/>
            <person name="Guillou S."/>
            <person name="Cros-Aarteil S."/>
            <person name="Calhoun S."/>
            <person name="Haridas S."/>
            <person name="Kuo A."/>
            <person name="Pangilinan J."/>
            <person name="Riley R."/>
            <person name="Labutti K."/>
            <person name="Andreopoulos B."/>
            <person name="Lipzen A."/>
            <person name="Chen C."/>
            <person name="Yanf M."/>
            <person name="Daum C."/>
            <person name="Ng V."/>
            <person name="Clum A."/>
            <person name="Steindorff A."/>
            <person name="Ohm R."/>
            <person name="Martin F."/>
            <person name="Silar P."/>
            <person name="Natvig D."/>
            <person name="Lalanne C."/>
            <person name="Gautier V."/>
            <person name="Ament-Velasquez S.L."/>
            <person name="Kruys A."/>
            <person name="Hutchinson M.I."/>
            <person name="Powell A.J."/>
            <person name="Barry K."/>
            <person name="Miller A.N."/>
            <person name="Grigoriev I.V."/>
            <person name="Debuchy R."/>
            <person name="Gladieux P."/>
            <person name="Thoren M.H."/>
            <person name="Johannesson H."/>
        </authorList>
    </citation>
    <scope>NUCLEOTIDE SEQUENCE</scope>
    <source>
        <strain evidence="1">PSN324</strain>
    </source>
</reference>
<comment type="caution">
    <text evidence="1">The sequence shown here is derived from an EMBL/GenBank/DDBJ whole genome shotgun (WGS) entry which is preliminary data.</text>
</comment>
<evidence type="ECO:0000313" key="1">
    <source>
        <dbReference type="EMBL" id="KAK4463339.1"/>
    </source>
</evidence>
<gene>
    <name evidence="1" type="ORF">QBC42DRAFT_173905</name>
</gene>
<sequence length="95" mass="10660">MCSYTSHIHVCACGREDTVLISEKLCSVAKSSGTGIFGSCLDGVLSERDATRYQCWQCKDKPSYQYPSRRTGLGRRGERYQRDRALGMSVGVSRW</sequence>
<organism evidence="1 2">
    <name type="scientific">Cladorrhinum samala</name>
    <dbReference type="NCBI Taxonomy" id="585594"/>
    <lineage>
        <taxon>Eukaryota</taxon>
        <taxon>Fungi</taxon>
        <taxon>Dikarya</taxon>
        <taxon>Ascomycota</taxon>
        <taxon>Pezizomycotina</taxon>
        <taxon>Sordariomycetes</taxon>
        <taxon>Sordariomycetidae</taxon>
        <taxon>Sordariales</taxon>
        <taxon>Podosporaceae</taxon>
        <taxon>Cladorrhinum</taxon>
    </lineage>
</organism>
<accession>A0AAV9HRG4</accession>
<proteinExistence type="predicted"/>
<protein>
    <submittedName>
        <fullName evidence="1">Uncharacterized protein</fullName>
    </submittedName>
</protein>
<keyword evidence="2" id="KW-1185">Reference proteome</keyword>